<name>A0A0D0E0Z2_9AGAM</name>
<feature type="compositionally biased region" description="Polar residues" evidence="1">
    <location>
        <begin position="1"/>
        <end position="11"/>
    </location>
</feature>
<sequence>MDSFSQSTRSMLHQDGLAPSHTDAASRTPSPSLPEIPAADLDLTFTFNSIMGDTAISQPHAERVQKRASNVLKLTQENEKLKEELRAMTARLEAAERKRQEVANRQQSLQQQPQLHDTSQPARSQGDF</sequence>
<reference evidence="2 3" key="1">
    <citation type="submission" date="2014-04" db="EMBL/GenBank/DDBJ databases">
        <authorList>
            <consortium name="DOE Joint Genome Institute"/>
            <person name="Kuo A."/>
            <person name="Kohler A."/>
            <person name="Jargeat P."/>
            <person name="Nagy L.G."/>
            <person name="Floudas D."/>
            <person name="Copeland A."/>
            <person name="Barry K.W."/>
            <person name="Cichocki N."/>
            <person name="Veneault-Fourrey C."/>
            <person name="LaButti K."/>
            <person name="Lindquist E.A."/>
            <person name="Lipzen A."/>
            <person name="Lundell T."/>
            <person name="Morin E."/>
            <person name="Murat C."/>
            <person name="Sun H."/>
            <person name="Tunlid A."/>
            <person name="Henrissat B."/>
            <person name="Grigoriev I.V."/>
            <person name="Hibbett D.S."/>
            <person name="Martin F."/>
            <person name="Nordberg H.P."/>
            <person name="Cantor M.N."/>
            <person name="Hua S.X."/>
        </authorList>
    </citation>
    <scope>NUCLEOTIDE SEQUENCE [LARGE SCALE GENOMIC DNA]</scope>
    <source>
        <strain evidence="2 3">Ve08.2h10</strain>
    </source>
</reference>
<protein>
    <submittedName>
        <fullName evidence="2">Uncharacterized protein</fullName>
    </submittedName>
</protein>
<feature type="region of interest" description="Disordered" evidence="1">
    <location>
        <begin position="1"/>
        <end position="37"/>
    </location>
</feature>
<feature type="region of interest" description="Disordered" evidence="1">
    <location>
        <begin position="96"/>
        <end position="128"/>
    </location>
</feature>
<evidence type="ECO:0000313" key="2">
    <source>
        <dbReference type="EMBL" id="KIK93709.1"/>
    </source>
</evidence>
<dbReference type="HOGENOM" id="CLU_158791_1_0_1"/>
<accession>A0A0D0E0Z2</accession>
<proteinExistence type="predicted"/>
<keyword evidence="3" id="KW-1185">Reference proteome</keyword>
<organism evidence="2 3">
    <name type="scientific">Paxillus rubicundulus Ve08.2h10</name>
    <dbReference type="NCBI Taxonomy" id="930991"/>
    <lineage>
        <taxon>Eukaryota</taxon>
        <taxon>Fungi</taxon>
        <taxon>Dikarya</taxon>
        <taxon>Basidiomycota</taxon>
        <taxon>Agaricomycotina</taxon>
        <taxon>Agaricomycetes</taxon>
        <taxon>Agaricomycetidae</taxon>
        <taxon>Boletales</taxon>
        <taxon>Paxilineae</taxon>
        <taxon>Paxillaceae</taxon>
        <taxon>Paxillus</taxon>
    </lineage>
</organism>
<feature type="compositionally biased region" description="Polar residues" evidence="1">
    <location>
        <begin position="116"/>
        <end position="128"/>
    </location>
</feature>
<reference evidence="3" key="2">
    <citation type="submission" date="2015-01" db="EMBL/GenBank/DDBJ databases">
        <title>Evolutionary Origins and Diversification of the Mycorrhizal Mutualists.</title>
        <authorList>
            <consortium name="DOE Joint Genome Institute"/>
            <consortium name="Mycorrhizal Genomics Consortium"/>
            <person name="Kohler A."/>
            <person name="Kuo A."/>
            <person name="Nagy L.G."/>
            <person name="Floudas D."/>
            <person name="Copeland A."/>
            <person name="Barry K.W."/>
            <person name="Cichocki N."/>
            <person name="Veneault-Fourrey C."/>
            <person name="LaButti K."/>
            <person name="Lindquist E.A."/>
            <person name="Lipzen A."/>
            <person name="Lundell T."/>
            <person name="Morin E."/>
            <person name="Murat C."/>
            <person name="Riley R."/>
            <person name="Ohm R."/>
            <person name="Sun H."/>
            <person name="Tunlid A."/>
            <person name="Henrissat B."/>
            <person name="Grigoriev I.V."/>
            <person name="Hibbett D.S."/>
            <person name="Martin F."/>
        </authorList>
    </citation>
    <scope>NUCLEOTIDE SEQUENCE [LARGE SCALE GENOMIC DNA]</scope>
    <source>
        <strain evidence="3">Ve08.2h10</strain>
    </source>
</reference>
<gene>
    <name evidence="2" type="ORF">PAXRUDRAFT_828695</name>
</gene>
<evidence type="ECO:0000256" key="1">
    <source>
        <dbReference type="SAM" id="MobiDB-lite"/>
    </source>
</evidence>
<dbReference type="OrthoDB" id="3254913at2759"/>
<dbReference type="AlphaFoldDB" id="A0A0D0E0Z2"/>
<evidence type="ECO:0000313" key="3">
    <source>
        <dbReference type="Proteomes" id="UP000054538"/>
    </source>
</evidence>
<dbReference type="InParanoid" id="A0A0D0E0Z2"/>
<dbReference type="Proteomes" id="UP000054538">
    <property type="component" value="Unassembled WGS sequence"/>
</dbReference>
<dbReference type="EMBL" id="KN825163">
    <property type="protein sequence ID" value="KIK93709.1"/>
    <property type="molecule type" value="Genomic_DNA"/>
</dbReference>
<feature type="compositionally biased region" description="Low complexity" evidence="1">
    <location>
        <begin position="106"/>
        <end position="115"/>
    </location>
</feature>